<evidence type="ECO:0000256" key="3">
    <source>
        <dbReference type="ARBA" id="ARBA00022475"/>
    </source>
</evidence>
<proteinExistence type="predicted"/>
<keyword evidence="5 7" id="KW-1133">Transmembrane helix</keyword>
<feature type="transmembrane region" description="Helical" evidence="7">
    <location>
        <begin position="197"/>
        <end position="217"/>
    </location>
</feature>
<keyword evidence="6 7" id="KW-0472">Membrane</keyword>
<dbReference type="InterPro" id="IPR011701">
    <property type="entry name" value="MFS"/>
</dbReference>
<evidence type="ECO:0000256" key="7">
    <source>
        <dbReference type="SAM" id="Phobius"/>
    </source>
</evidence>
<feature type="transmembrane region" description="Helical" evidence="7">
    <location>
        <begin position="266"/>
        <end position="290"/>
    </location>
</feature>
<dbReference type="PANTHER" id="PTHR42718">
    <property type="entry name" value="MAJOR FACILITATOR SUPERFAMILY MULTIDRUG TRANSPORTER MFSC"/>
    <property type="match status" value="1"/>
</dbReference>
<feature type="transmembrane region" description="Helical" evidence="7">
    <location>
        <begin position="355"/>
        <end position="373"/>
    </location>
</feature>
<feature type="domain" description="Major facilitator superfamily (MFS) profile" evidence="8">
    <location>
        <begin position="11"/>
        <end position="465"/>
    </location>
</feature>
<evidence type="ECO:0000313" key="9">
    <source>
        <dbReference type="EMBL" id="CAB4733181.1"/>
    </source>
</evidence>
<gene>
    <name evidence="9" type="ORF">UFOPK2786_00319</name>
</gene>
<feature type="transmembrane region" description="Helical" evidence="7">
    <location>
        <begin position="163"/>
        <end position="185"/>
    </location>
</feature>
<feature type="transmembrane region" description="Helical" evidence="7">
    <location>
        <begin position="439"/>
        <end position="460"/>
    </location>
</feature>
<dbReference type="GO" id="GO:0005886">
    <property type="term" value="C:plasma membrane"/>
    <property type="evidence" value="ECO:0007669"/>
    <property type="project" value="UniProtKB-SubCell"/>
</dbReference>
<reference evidence="9" key="1">
    <citation type="submission" date="2020-05" db="EMBL/GenBank/DDBJ databases">
        <authorList>
            <person name="Chiriac C."/>
            <person name="Salcher M."/>
            <person name="Ghai R."/>
            <person name="Kavagutti S V."/>
        </authorList>
    </citation>
    <scope>NUCLEOTIDE SEQUENCE</scope>
</reference>
<dbReference type="AlphaFoldDB" id="A0A6J6SE41"/>
<organism evidence="9">
    <name type="scientific">freshwater metagenome</name>
    <dbReference type="NCBI Taxonomy" id="449393"/>
    <lineage>
        <taxon>unclassified sequences</taxon>
        <taxon>metagenomes</taxon>
        <taxon>ecological metagenomes</taxon>
    </lineage>
</organism>
<keyword evidence="3" id="KW-1003">Cell membrane</keyword>
<comment type="subcellular location">
    <subcellularLocation>
        <location evidence="1">Cell membrane</location>
        <topology evidence="1">Multi-pass membrane protein</topology>
    </subcellularLocation>
</comment>
<sequence length="483" mass="49866">MSNITVPWRPTVVWAGLALFISPLNEAGVAQGLPSISREFAVQLADLRWMMLGFFVAVAAVLIAGARLGDVLGRRRVFMAGLMIFAIGSIASSASINYAMLLSTRAVAGVGAGLFFAGLLAIITQAVPKEMLGRAFGLWAFVGAGAFIVSAIAGGMLAELASWRWIFVMNAMFALVVLALTPRFFGADAREGRTRLGDVRGLLAIGASMIALTVGLSEAPTRGWTSLSVMIAILLGVAAAFVAYLFERRAISPLVPAALFRVRGYLAGTAAITIGYGSVGPVVFAIPIVLYLTDGLSPISIGLIMLSYGIWWLVLPPFTGRLADRLGPASMLSAGFAIGLIGCLLVTVVPGMQGIAGLCCALALLGIGIAFIAPTSNRMTMVSVGPSVQGEASGVNMTARLLGYLAGVAIVGSLIASNLEELKASAGTMAAVDDLSMGLRAVWVPVGVLMALGLVVSAVWSRGLPGRPAELAEAGIGVPEDRG</sequence>
<keyword evidence="4 7" id="KW-0812">Transmembrane</keyword>
<feature type="transmembrane region" description="Helical" evidence="7">
    <location>
        <begin position="48"/>
        <end position="65"/>
    </location>
</feature>
<feature type="transmembrane region" description="Helical" evidence="7">
    <location>
        <begin position="326"/>
        <end position="349"/>
    </location>
</feature>
<evidence type="ECO:0000256" key="5">
    <source>
        <dbReference type="ARBA" id="ARBA00022989"/>
    </source>
</evidence>
<dbReference type="Gene3D" id="1.20.1720.10">
    <property type="entry name" value="Multidrug resistance protein D"/>
    <property type="match status" value="1"/>
</dbReference>
<feature type="transmembrane region" description="Helical" evidence="7">
    <location>
        <begin position="296"/>
        <end position="314"/>
    </location>
</feature>
<feature type="transmembrane region" description="Helical" evidence="7">
    <location>
        <begin position="77"/>
        <end position="100"/>
    </location>
</feature>
<feature type="transmembrane region" description="Helical" evidence="7">
    <location>
        <begin position="223"/>
        <end position="246"/>
    </location>
</feature>
<name>A0A6J6SE41_9ZZZZ</name>
<evidence type="ECO:0000256" key="6">
    <source>
        <dbReference type="ARBA" id="ARBA00023136"/>
    </source>
</evidence>
<dbReference type="Gene3D" id="1.20.1250.20">
    <property type="entry name" value="MFS general substrate transporter like domains"/>
    <property type="match status" value="1"/>
</dbReference>
<evidence type="ECO:0000259" key="8">
    <source>
        <dbReference type="PROSITE" id="PS50850"/>
    </source>
</evidence>
<evidence type="ECO:0000256" key="4">
    <source>
        <dbReference type="ARBA" id="ARBA00022692"/>
    </source>
</evidence>
<dbReference type="SUPFAM" id="SSF103473">
    <property type="entry name" value="MFS general substrate transporter"/>
    <property type="match status" value="1"/>
</dbReference>
<protein>
    <submittedName>
        <fullName evidence="9">Unannotated protein</fullName>
    </submittedName>
</protein>
<dbReference type="CDD" id="cd17321">
    <property type="entry name" value="MFS_MMR_MDR_like"/>
    <property type="match status" value="1"/>
</dbReference>
<evidence type="ECO:0000256" key="1">
    <source>
        <dbReference type="ARBA" id="ARBA00004651"/>
    </source>
</evidence>
<feature type="transmembrane region" description="Helical" evidence="7">
    <location>
        <begin position="136"/>
        <end position="157"/>
    </location>
</feature>
<feature type="transmembrane region" description="Helical" evidence="7">
    <location>
        <begin position="401"/>
        <end position="419"/>
    </location>
</feature>
<dbReference type="PANTHER" id="PTHR42718:SF46">
    <property type="entry name" value="BLR6921 PROTEIN"/>
    <property type="match status" value="1"/>
</dbReference>
<dbReference type="GO" id="GO:0022857">
    <property type="term" value="F:transmembrane transporter activity"/>
    <property type="evidence" value="ECO:0007669"/>
    <property type="project" value="InterPro"/>
</dbReference>
<evidence type="ECO:0000256" key="2">
    <source>
        <dbReference type="ARBA" id="ARBA00022448"/>
    </source>
</evidence>
<accession>A0A6J6SE41</accession>
<dbReference type="InterPro" id="IPR036259">
    <property type="entry name" value="MFS_trans_sf"/>
</dbReference>
<dbReference type="PROSITE" id="PS50850">
    <property type="entry name" value="MFS"/>
    <property type="match status" value="1"/>
</dbReference>
<dbReference type="EMBL" id="CAEZYW010000031">
    <property type="protein sequence ID" value="CAB4733181.1"/>
    <property type="molecule type" value="Genomic_DNA"/>
</dbReference>
<feature type="transmembrane region" description="Helical" evidence="7">
    <location>
        <begin position="106"/>
        <end position="124"/>
    </location>
</feature>
<dbReference type="PRINTS" id="PR01036">
    <property type="entry name" value="TCRTETB"/>
</dbReference>
<dbReference type="Pfam" id="PF07690">
    <property type="entry name" value="MFS_1"/>
    <property type="match status" value="1"/>
</dbReference>
<dbReference type="InterPro" id="IPR020846">
    <property type="entry name" value="MFS_dom"/>
</dbReference>
<keyword evidence="2" id="KW-0813">Transport</keyword>